<accession>A0A3N1ZQ78</accession>
<dbReference type="InterPro" id="IPR019051">
    <property type="entry name" value="Trp_biosyn_TM_oprn/chp"/>
</dbReference>
<name>A0A3N1ZQ78_9ACTN</name>
<organism evidence="3 4">
    <name type="scientific">Luteococcus japonicus</name>
    <dbReference type="NCBI Taxonomy" id="33984"/>
    <lineage>
        <taxon>Bacteria</taxon>
        <taxon>Bacillati</taxon>
        <taxon>Actinomycetota</taxon>
        <taxon>Actinomycetes</taxon>
        <taxon>Propionibacteriales</taxon>
        <taxon>Propionibacteriaceae</taxon>
        <taxon>Luteococcus</taxon>
    </lineage>
</organism>
<evidence type="ECO:0000313" key="4">
    <source>
        <dbReference type="Proteomes" id="UP000275749"/>
    </source>
</evidence>
<comment type="caution">
    <text evidence="3">The sequence shown here is derived from an EMBL/GenBank/DDBJ whole genome shotgun (WGS) entry which is preliminary data.</text>
</comment>
<feature type="transmembrane region" description="Helical" evidence="2">
    <location>
        <begin position="59"/>
        <end position="78"/>
    </location>
</feature>
<sequence length="171" mass="18104">MTPARTRLTSWLALLAGAVLALVFAKDSGEHADAARAIGWALLAALGVSLLLAVWGRRLVAVLELALAVGLGLLVLFGEGDRKLLLGVALAIVGAVLQLVMAHRWPTRADRFQRQGSAVQHPTSDLDVWKALDAGLDPTSDDFDGSLAGRETSPNKTQPRPVVGADQEDQQ</sequence>
<dbReference type="RefSeq" id="WP_170165178.1">
    <property type="nucleotide sequence ID" value="NZ_RKHG01000001.1"/>
</dbReference>
<evidence type="ECO:0000256" key="1">
    <source>
        <dbReference type="SAM" id="MobiDB-lite"/>
    </source>
</evidence>
<keyword evidence="2" id="KW-0472">Membrane</keyword>
<keyword evidence="2 3" id="KW-0812">Transmembrane</keyword>
<gene>
    <name evidence="3" type="ORF">EDD41_0173</name>
</gene>
<evidence type="ECO:0000256" key="2">
    <source>
        <dbReference type="SAM" id="Phobius"/>
    </source>
</evidence>
<feature type="region of interest" description="Disordered" evidence="1">
    <location>
        <begin position="140"/>
        <end position="171"/>
    </location>
</feature>
<dbReference type="Proteomes" id="UP000275749">
    <property type="component" value="Unassembled WGS sequence"/>
</dbReference>
<feature type="transmembrane region" description="Helical" evidence="2">
    <location>
        <begin position="84"/>
        <end position="102"/>
    </location>
</feature>
<proteinExistence type="predicted"/>
<feature type="transmembrane region" description="Helical" evidence="2">
    <location>
        <begin position="35"/>
        <end position="54"/>
    </location>
</feature>
<protein>
    <submittedName>
        <fullName evidence="3">Tryptophan-associated transmembrane protein</fullName>
    </submittedName>
</protein>
<dbReference type="AlphaFoldDB" id="A0A3N1ZQ78"/>
<dbReference type="Pfam" id="PF09534">
    <property type="entry name" value="Trp_oprn_chp"/>
    <property type="match status" value="1"/>
</dbReference>
<evidence type="ECO:0000313" key="3">
    <source>
        <dbReference type="EMBL" id="ROR53050.1"/>
    </source>
</evidence>
<reference evidence="3 4" key="1">
    <citation type="submission" date="2018-11" db="EMBL/GenBank/DDBJ databases">
        <title>Sequencing the genomes of 1000 actinobacteria strains.</title>
        <authorList>
            <person name="Klenk H.-P."/>
        </authorList>
    </citation>
    <scope>NUCLEOTIDE SEQUENCE [LARGE SCALE GENOMIC DNA]</scope>
    <source>
        <strain evidence="3 4">DSM 10546</strain>
    </source>
</reference>
<keyword evidence="2" id="KW-1133">Transmembrane helix</keyword>
<dbReference type="EMBL" id="RKHG01000001">
    <property type="protein sequence ID" value="ROR53050.1"/>
    <property type="molecule type" value="Genomic_DNA"/>
</dbReference>